<evidence type="ECO:0000313" key="4">
    <source>
        <dbReference type="EMBL" id="CCF58978.1"/>
    </source>
</evidence>
<dbReference type="FunCoup" id="H2AX78">
    <property type="interactions" value="496"/>
</dbReference>
<sequence length="289" mass="32749">MRLTSMMNKPVSRIISRSISSVPLSYELLRGGNSQQPIVILHGLLGNKGNNRRIGKNLNEQLQRDIYLVDLRNHGNSPHSKPHNYDSMSNDVINFVDKLEMKSPTVIGHSMGAKVGMSMVLKKASVASGLICIENSPVCTAPNGKFSEYVRTLQKICQDSSIRSMTDADKMLSSVENDKFKRQFLLTVLKRDNDNKITSKVPLDILRDAIIKGYISEWPFDPRHDRWTGPTLFIRGTESPFVADEYIPTIGQYFPRFEIRDVEGNHFINAVKPDECSDYILDFITRNDL</sequence>
<dbReference type="EMBL" id="HE650826">
    <property type="protein sequence ID" value="CCF58978.1"/>
    <property type="molecule type" value="Genomic_DNA"/>
</dbReference>
<evidence type="ECO:0000256" key="1">
    <source>
        <dbReference type="ARBA" id="ARBA00008645"/>
    </source>
</evidence>
<dbReference type="Pfam" id="PF00561">
    <property type="entry name" value="Abhydrolase_1"/>
    <property type="match status" value="1"/>
</dbReference>
<dbReference type="InParanoid" id="H2AX78"/>
<evidence type="ECO:0000256" key="2">
    <source>
        <dbReference type="ARBA" id="ARBA00022801"/>
    </source>
</evidence>
<evidence type="ECO:0000259" key="3">
    <source>
        <dbReference type="Pfam" id="PF00561"/>
    </source>
</evidence>
<proteinExistence type="inferred from homology"/>
<reference evidence="4 5" key="1">
    <citation type="journal article" date="2011" name="Proc. Natl. Acad. Sci. U.S.A.">
        <title>Evolutionary erosion of yeast sex chromosomes by mating-type switching accidents.</title>
        <authorList>
            <person name="Gordon J.L."/>
            <person name="Armisen D."/>
            <person name="Proux-Wera E."/>
            <person name="Oheigeartaigh S.S."/>
            <person name="Byrne K.P."/>
            <person name="Wolfe K.H."/>
        </authorList>
    </citation>
    <scope>NUCLEOTIDE SEQUENCE [LARGE SCALE GENOMIC DNA]</scope>
    <source>
        <strain evidence="5">ATCC 22294 / BCRC 22015 / CBS 2517 / CECT 1963 / NBRC 1671 / NRRL Y-8276</strain>
    </source>
</reference>
<dbReference type="PANTHER" id="PTHR46118">
    <property type="entry name" value="PROTEIN ABHD11"/>
    <property type="match status" value="1"/>
</dbReference>
<dbReference type="GO" id="GO:0004806">
    <property type="term" value="F:triacylglycerol lipase activity"/>
    <property type="evidence" value="ECO:0007669"/>
    <property type="project" value="EnsemblFungi"/>
</dbReference>
<evidence type="ECO:0000313" key="5">
    <source>
        <dbReference type="Proteomes" id="UP000005220"/>
    </source>
</evidence>
<accession>H2AX78</accession>
<keyword evidence="2" id="KW-0378">Hydrolase</keyword>
<feature type="domain" description="AB hydrolase-1" evidence="3">
    <location>
        <begin position="37"/>
        <end position="272"/>
    </location>
</feature>
<dbReference type="STRING" id="1071382.H2AX78"/>
<dbReference type="GO" id="GO:0005739">
    <property type="term" value="C:mitochondrion"/>
    <property type="evidence" value="ECO:0007669"/>
    <property type="project" value="EnsemblFungi"/>
</dbReference>
<dbReference type="KEGG" id="kaf:KAFR_0F03820"/>
<dbReference type="AlphaFoldDB" id="H2AX78"/>
<dbReference type="GO" id="GO:0006629">
    <property type="term" value="P:lipid metabolic process"/>
    <property type="evidence" value="ECO:0007669"/>
    <property type="project" value="EnsemblFungi"/>
</dbReference>
<dbReference type="eggNOG" id="KOG2382">
    <property type="taxonomic scope" value="Eukaryota"/>
</dbReference>
<keyword evidence="5" id="KW-1185">Reference proteome</keyword>
<protein>
    <recommendedName>
        <fullName evidence="3">AB hydrolase-1 domain-containing protein</fullName>
    </recommendedName>
</protein>
<comment type="similarity">
    <text evidence="1">Belongs to the AB hydrolase superfamily.</text>
</comment>
<name>H2AX78_KAZAF</name>
<dbReference type="OrthoDB" id="8119704at2759"/>
<organism evidence="4 5">
    <name type="scientific">Kazachstania africana (strain ATCC 22294 / BCRC 22015 / CBS 2517 / CECT 1963 / NBRC 1671 / NRRL Y-8276)</name>
    <name type="common">Yeast</name>
    <name type="synonym">Kluyveromyces africanus</name>
    <dbReference type="NCBI Taxonomy" id="1071382"/>
    <lineage>
        <taxon>Eukaryota</taxon>
        <taxon>Fungi</taxon>
        <taxon>Dikarya</taxon>
        <taxon>Ascomycota</taxon>
        <taxon>Saccharomycotina</taxon>
        <taxon>Saccharomycetes</taxon>
        <taxon>Saccharomycetales</taxon>
        <taxon>Saccharomycetaceae</taxon>
        <taxon>Kazachstania</taxon>
    </lineage>
</organism>
<dbReference type="PANTHER" id="PTHR46118:SF4">
    <property type="entry name" value="PROTEIN ABHD11"/>
    <property type="match status" value="1"/>
</dbReference>
<dbReference type="SUPFAM" id="SSF53474">
    <property type="entry name" value="alpha/beta-Hydrolases"/>
    <property type="match status" value="1"/>
</dbReference>
<dbReference type="InterPro" id="IPR029058">
    <property type="entry name" value="AB_hydrolase_fold"/>
</dbReference>
<dbReference type="Gene3D" id="3.40.50.1820">
    <property type="entry name" value="alpha/beta hydrolase"/>
    <property type="match status" value="1"/>
</dbReference>
<dbReference type="Proteomes" id="UP000005220">
    <property type="component" value="Chromosome 6"/>
</dbReference>
<dbReference type="GeneID" id="13884446"/>
<dbReference type="HOGENOM" id="CLU_020336_53_0_1"/>
<dbReference type="InterPro" id="IPR000073">
    <property type="entry name" value="AB_hydrolase_1"/>
</dbReference>
<dbReference type="RefSeq" id="XP_003958113.1">
    <property type="nucleotide sequence ID" value="XM_003958064.1"/>
</dbReference>
<gene>
    <name evidence="4" type="primary">KAFR0F03820</name>
    <name evidence="4" type="ORF">KAFR_0F03820</name>
</gene>